<evidence type="ECO:0000313" key="1">
    <source>
        <dbReference type="EMBL" id="KAG8079098.1"/>
    </source>
</evidence>
<accession>A0A8J5W4P3</accession>
<dbReference type="EMBL" id="JAAALK010000282">
    <property type="protein sequence ID" value="KAG8079098.1"/>
    <property type="molecule type" value="Genomic_DNA"/>
</dbReference>
<gene>
    <name evidence="1" type="ORF">GUJ93_ZPchr0007g6337</name>
</gene>
<dbReference type="Proteomes" id="UP000729402">
    <property type="component" value="Unassembled WGS sequence"/>
</dbReference>
<comment type="caution">
    <text evidence="1">The sequence shown here is derived from an EMBL/GenBank/DDBJ whole genome shotgun (WGS) entry which is preliminary data.</text>
</comment>
<proteinExistence type="predicted"/>
<sequence length="92" mass="10188">MRKKTSEGDAALIRALQDFIEKVTTDQLWQQRRPAALGATAIKLHRHVIPMLLGLVATLPIATLSDMLLPCRTCCCLIITAAWAHYPISHVV</sequence>
<reference evidence="1" key="2">
    <citation type="submission" date="2021-02" db="EMBL/GenBank/DDBJ databases">
        <authorList>
            <person name="Kimball J.A."/>
            <person name="Haas M.W."/>
            <person name="Macchietto M."/>
            <person name="Kono T."/>
            <person name="Duquette J."/>
            <person name="Shao M."/>
        </authorList>
    </citation>
    <scope>NUCLEOTIDE SEQUENCE</scope>
    <source>
        <tissue evidence="1">Fresh leaf tissue</tissue>
    </source>
</reference>
<reference evidence="1" key="1">
    <citation type="journal article" date="2021" name="bioRxiv">
        <title>Whole Genome Assembly and Annotation of Northern Wild Rice, Zizania palustris L., Supports a Whole Genome Duplication in the Zizania Genus.</title>
        <authorList>
            <person name="Haas M."/>
            <person name="Kono T."/>
            <person name="Macchietto M."/>
            <person name="Millas R."/>
            <person name="McGilp L."/>
            <person name="Shao M."/>
            <person name="Duquette J."/>
            <person name="Hirsch C.N."/>
            <person name="Kimball J."/>
        </authorList>
    </citation>
    <scope>NUCLEOTIDE SEQUENCE</scope>
    <source>
        <tissue evidence="1">Fresh leaf tissue</tissue>
    </source>
</reference>
<dbReference type="AlphaFoldDB" id="A0A8J5W4P3"/>
<evidence type="ECO:0000313" key="2">
    <source>
        <dbReference type="Proteomes" id="UP000729402"/>
    </source>
</evidence>
<organism evidence="1 2">
    <name type="scientific">Zizania palustris</name>
    <name type="common">Northern wild rice</name>
    <dbReference type="NCBI Taxonomy" id="103762"/>
    <lineage>
        <taxon>Eukaryota</taxon>
        <taxon>Viridiplantae</taxon>
        <taxon>Streptophyta</taxon>
        <taxon>Embryophyta</taxon>
        <taxon>Tracheophyta</taxon>
        <taxon>Spermatophyta</taxon>
        <taxon>Magnoliopsida</taxon>
        <taxon>Liliopsida</taxon>
        <taxon>Poales</taxon>
        <taxon>Poaceae</taxon>
        <taxon>BOP clade</taxon>
        <taxon>Oryzoideae</taxon>
        <taxon>Oryzeae</taxon>
        <taxon>Zizaniinae</taxon>
        <taxon>Zizania</taxon>
    </lineage>
</organism>
<protein>
    <submittedName>
        <fullName evidence="1">Uncharacterized protein</fullName>
    </submittedName>
</protein>
<keyword evidence="2" id="KW-1185">Reference proteome</keyword>
<name>A0A8J5W4P3_ZIZPA</name>